<dbReference type="InterPro" id="IPR015943">
    <property type="entry name" value="WD40/YVTN_repeat-like_dom_sf"/>
</dbReference>
<dbReference type="Gene3D" id="2.130.10.10">
    <property type="entry name" value="YVTN repeat-like/Quinoprotein amine dehydrogenase"/>
    <property type="match status" value="2"/>
</dbReference>
<dbReference type="SMART" id="SM00801">
    <property type="entry name" value="dDENN"/>
    <property type="match status" value="1"/>
</dbReference>
<evidence type="ECO:0000313" key="2">
    <source>
        <dbReference type="EnsemblMetazoa" id="CLYHEMP010196.1"/>
    </source>
</evidence>
<dbReference type="InterPro" id="IPR005112">
    <property type="entry name" value="dDENN_dom"/>
</dbReference>
<evidence type="ECO:0000313" key="3">
    <source>
        <dbReference type="Proteomes" id="UP000594262"/>
    </source>
</evidence>
<dbReference type="InterPro" id="IPR001680">
    <property type="entry name" value="WD40_rpt"/>
</dbReference>
<dbReference type="Pfam" id="PF02141">
    <property type="entry name" value="DENN"/>
    <property type="match status" value="1"/>
</dbReference>
<dbReference type="PANTHER" id="PTHR12296">
    <property type="entry name" value="DENN DOMAIN-CONTAINING PROTEIN 4"/>
    <property type="match status" value="1"/>
</dbReference>
<keyword evidence="3" id="KW-1185">Reference proteome</keyword>
<dbReference type="GeneID" id="136815440"/>
<dbReference type="GO" id="GO:0031410">
    <property type="term" value="C:cytoplasmic vesicle"/>
    <property type="evidence" value="ECO:0007669"/>
    <property type="project" value="TreeGrafter"/>
</dbReference>
<dbReference type="Pfam" id="PF03456">
    <property type="entry name" value="uDENN"/>
    <property type="match status" value="1"/>
</dbReference>
<dbReference type="GO" id="GO:0005085">
    <property type="term" value="F:guanyl-nucleotide exchange factor activity"/>
    <property type="evidence" value="ECO:0007669"/>
    <property type="project" value="UniProtKB-ARBA"/>
</dbReference>
<dbReference type="Gene3D" id="3.40.50.11500">
    <property type="match status" value="1"/>
</dbReference>
<protein>
    <recommendedName>
        <fullName evidence="1">UDENN domain-containing protein</fullName>
    </recommendedName>
</protein>
<dbReference type="RefSeq" id="XP_066927993.1">
    <property type="nucleotide sequence ID" value="XM_067071892.1"/>
</dbReference>
<name>A0A7M5VF50_9CNID</name>
<dbReference type="InterPro" id="IPR037516">
    <property type="entry name" value="Tripartite_DENN"/>
</dbReference>
<proteinExistence type="predicted"/>
<dbReference type="SMART" id="SM00799">
    <property type="entry name" value="DENN"/>
    <property type="match status" value="1"/>
</dbReference>
<accession>A0A7M5VF50</accession>
<dbReference type="InterPro" id="IPR043153">
    <property type="entry name" value="DENN_C"/>
</dbReference>
<evidence type="ECO:0000259" key="1">
    <source>
        <dbReference type="PROSITE" id="PS50211"/>
    </source>
</evidence>
<dbReference type="PANTHER" id="PTHR12296:SF21">
    <property type="entry name" value="DENN DOMAIN-CONTAINING PROTEIN 3"/>
    <property type="match status" value="1"/>
</dbReference>
<dbReference type="InterPro" id="IPR005113">
    <property type="entry name" value="uDENN_dom"/>
</dbReference>
<sequence length="1254" mass="142107">MPRLRNTLVDACVVIGVDHNTDLTRTSPGSGTENSISDKIKYGPFKQHVLAVFTESLAYFPETVTRVEGEPFFEENQVICPNATAPIEASPSSGVRRSISHKPGTKRILPFSPEVTSSLPTFCYPDGGFIYRQPRDPDINYLVLTNMEGQRTYAVSMTFYCPFSMIESTVEKGQFLLLAETGPEDSFEALVSTVYVPICVCLVSLFPFMDTLKGCLSALIPQLKNQNINEIWRPIMKLATVVTTIPVPPPGPLAISFTLFGSLHVIHPPPEAGRRVVDIDLQLPILIFKPDVMIQIITCFLTQQRMVFVSSTYSLLTLIIEAIFTYLDPINWRLTYVPVLPNSLGDLVEAPGPFIMGVHSKLRSKVKQIRAQPETPSIVMVDIDKGTIDIDENNNVPSMPDSVAQSLLVRLRKASVAHQIMLASLPTKFTFEAVVQQRKDLAQKTNTELQETFLDMLVMLFGDVYSYMSFGNRYFDKPTYLQTIDDDDRPFYFEVLSSDAFERFIDERMENHERRDALAVLGEKMATQRNLQSTRSRTYTGRNGGTQQHQASVFKPVTEFFNIPMFIEESLSSGNFYRVYCNSLTKRLEKIDSKDIKLKAALLYLRGFAHIACDYPIEGLRDFHALYASSPDLFPRDFTAEVINSLDPNIRDVLQKEAFYKQTAMFRTFTTKDLDRKRNPSRKIPNDPMSKTDFEQRVKTLHKVILTPEQIDWLFNVLIDDNQLVSPESFRNLYKVLAELDKESENRDISGVHLDTKHPILKVSQNISTMKGMGRLVLTTELLYFIQNGARDATKITQVIDIKEIIKYNQQSLFAPGVQAVRIINSDRNIPPFQAALKEERDIWLCFMKEISAAQKSAIALRDNKLIEQGRSNILLAQALLELQFPLKTAEGACFFSRRAVDAEGLSDDTKDCLEMRLDPCVRESKRYTVMCIAYVPGNPGINDTASIWCGLGSGTIMVYETDAWNCVSELRYAKSRLSCLSLIDNNRLWAGSFDSVIYVINTDTRKSEQQLQNHTDFVSDVVKQEKSSGKHVVWSSSFNGQIMCWDAETRENIHSFTLKKIKPLSQIIPVNETTLWCVTADKILIVDVSAEGFPVLQKLNFYDQYEKPSLLEYALMVNDEEIWVGLKTQRGVVSWNTKTYKAEKIELTSDDEVHLCCMIRMLGSVWVGNRDGKVFVVNPDTRKIELKLHAHTDFVKSMCVTREGHVVTGSSSKEGKVCVWNAMFDIDIIDGTKRKKKLPEYEFVEKGNIPEGI</sequence>
<organism evidence="2 3">
    <name type="scientific">Clytia hemisphaerica</name>
    <dbReference type="NCBI Taxonomy" id="252671"/>
    <lineage>
        <taxon>Eukaryota</taxon>
        <taxon>Metazoa</taxon>
        <taxon>Cnidaria</taxon>
        <taxon>Hydrozoa</taxon>
        <taxon>Hydroidolina</taxon>
        <taxon>Leptothecata</taxon>
        <taxon>Obeliida</taxon>
        <taxon>Clytiidae</taxon>
        <taxon>Clytia</taxon>
    </lineage>
</organism>
<dbReference type="Pfam" id="PF25570">
    <property type="entry name" value="TPR_DENND3"/>
    <property type="match status" value="1"/>
</dbReference>
<dbReference type="SUPFAM" id="SSF50998">
    <property type="entry name" value="Quinoprotein alcohol dehydrogenase-like"/>
    <property type="match status" value="1"/>
</dbReference>
<reference evidence="2" key="1">
    <citation type="submission" date="2021-01" db="UniProtKB">
        <authorList>
            <consortium name="EnsemblMetazoa"/>
        </authorList>
    </citation>
    <scope>IDENTIFICATION</scope>
</reference>
<dbReference type="Gene3D" id="3.30.450.200">
    <property type="match status" value="1"/>
</dbReference>
<dbReference type="EnsemblMetazoa" id="CLYHEMT010196.1">
    <property type="protein sequence ID" value="CLYHEMP010196.1"/>
    <property type="gene ID" value="CLYHEMG010196"/>
</dbReference>
<dbReference type="GO" id="GO:0032483">
    <property type="term" value="P:regulation of Rab protein signal transduction"/>
    <property type="evidence" value="ECO:0007669"/>
    <property type="project" value="TreeGrafter"/>
</dbReference>
<dbReference type="InterPro" id="IPR051696">
    <property type="entry name" value="DENN_Domain_GEFs"/>
</dbReference>
<dbReference type="InterPro" id="IPR011047">
    <property type="entry name" value="Quinoprotein_ADH-like_sf"/>
</dbReference>
<dbReference type="SMART" id="SM00320">
    <property type="entry name" value="WD40"/>
    <property type="match status" value="3"/>
</dbReference>
<feature type="domain" description="UDENN" evidence="1">
    <location>
        <begin position="77"/>
        <end position="517"/>
    </location>
</feature>
<dbReference type="InterPro" id="IPR001194">
    <property type="entry name" value="cDENN_dom"/>
</dbReference>
<dbReference type="PROSITE" id="PS50211">
    <property type="entry name" value="DENN"/>
    <property type="match status" value="1"/>
</dbReference>
<dbReference type="AlphaFoldDB" id="A0A7M5VF50"/>
<dbReference type="OrthoDB" id="6019893at2759"/>
<dbReference type="Proteomes" id="UP000594262">
    <property type="component" value="Unplaced"/>
</dbReference>
<dbReference type="InterPro" id="IPR057977">
    <property type="entry name" value="TPR_DENND3"/>
</dbReference>